<dbReference type="AlphaFoldDB" id="A0AAE4AZ74"/>
<accession>A0AAE4AZ74</accession>
<dbReference type="EMBL" id="JAUSUZ010000001">
    <property type="protein sequence ID" value="MDQ0368134.1"/>
    <property type="molecule type" value="Genomic_DNA"/>
</dbReference>
<reference evidence="2 3" key="1">
    <citation type="submission" date="2023-07" db="EMBL/GenBank/DDBJ databases">
        <title>Sequencing the genomes of 1000 actinobacteria strains.</title>
        <authorList>
            <person name="Klenk H.-P."/>
        </authorList>
    </citation>
    <scope>NUCLEOTIDE SEQUENCE [LARGE SCALE GENOMIC DNA]</scope>
    <source>
        <strain evidence="2 3">DSM 44709</strain>
    </source>
</reference>
<evidence type="ECO:0008006" key="4">
    <source>
        <dbReference type="Google" id="ProtNLM"/>
    </source>
</evidence>
<gene>
    <name evidence="2" type="ORF">J2S42_004803</name>
</gene>
<keyword evidence="1" id="KW-0812">Transmembrane</keyword>
<evidence type="ECO:0000313" key="3">
    <source>
        <dbReference type="Proteomes" id="UP001240236"/>
    </source>
</evidence>
<protein>
    <recommendedName>
        <fullName evidence="4">DUF4157 domain-containing protein</fullName>
    </recommendedName>
</protein>
<name>A0AAE4AZ74_9ACTN</name>
<keyword evidence="3" id="KW-1185">Reference proteome</keyword>
<comment type="caution">
    <text evidence="2">The sequence shown here is derived from an EMBL/GenBank/DDBJ whole genome shotgun (WGS) entry which is preliminary data.</text>
</comment>
<proteinExistence type="predicted"/>
<feature type="transmembrane region" description="Helical" evidence="1">
    <location>
        <begin position="6"/>
        <end position="28"/>
    </location>
</feature>
<keyword evidence="1" id="KW-0472">Membrane</keyword>
<evidence type="ECO:0000313" key="2">
    <source>
        <dbReference type="EMBL" id="MDQ0368134.1"/>
    </source>
</evidence>
<dbReference type="Proteomes" id="UP001240236">
    <property type="component" value="Unassembled WGS sequence"/>
</dbReference>
<keyword evidence="1" id="KW-1133">Transmembrane helix</keyword>
<dbReference type="RefSeq" id="WP_307242595.1">
    <property type="nucleotide sequence ID" value="NZ_JAUSUZ010000001.1"/>
</dbReference>
<sequence>MRPRHVGRTALTAINGTTLVGLMIAAAARARIRRAPGGVLIAGDCRRPALRRTFTIGSVVLTRRPAEWLLHPDQAQLLGHETRHVAQYAGLGPLFFPAYWLACGWSYLLTRSYGSRNWFERRAGLAAGRYRETPLRPWAARMIRQQRRTEKPDGTET</sequence>
<organism evidence="2 3">
    <name type="scientific">Catenuloplanes indicus</name>
    <dbReference type="NCBI Taxonomy" id="137267"/>
    <lineage>
        <taxon>Bacteria</taxon>
        <taxon>Bacillati</taxon>
        <taxon>Actinomycetota</taxon>
        <taxon>Actinomycetes</taxon>
        <taxon>Micromonosporales</taxon>
        <taxon>Micromonosporaceae</taxon>
        <taxon>Catenuloplanes</taxon>
    </lineage>
</organism>
<evidence type="ECO:0000256" key="1">
    <source>
        <dbReference type="SAM" id="Phobius"/>
    </source>
</evidence>